<proteinExistence type="predicted"/>
<evidence type="ECO:0000313" key="3">
    <source>
        <dbReference type="Proteomes" id="UP001431935"/>
    </source>
</evidence>
<dbReference type="Proteomes" id="UP001431935">
    <property type="component" value="Chromosome"/>
</dbReference>
<organism evidence="2 3">
    <name type="scientific">Metamycoplasma gateae</name>
    <dbReference type="NCBI Taxonomy" id="35769"/>
    <lineage>
        <taxon>Bacteria</taxon>
        <taxon>Bacillati</taxon>
        <taxon>Mycoplasmatota</taxon>
        <taxon>Mycoplasmoidales</taxon>
        <taxon>Metamycoplasmataceae</taxon>
        <taxon>Metamycoplasma</taxon>
    </lineage>
</organism>
<name>A0ABZ2AI45_9BACT</name>
<reference evidence="2" key="1">
    <citation type="submission" date="2024-01" db="EMBL/GenBank/DDBJ databases">
        <title>Complete genome sequence of Mycoplasma gateae strain 3700.</title>
        <authorList>
            <person name="Spergser J."/>
        </authorList>
    </citation>
    <scope>NUCLEOTIDE SEQUENCE [LARGE SCALE GENOMIC DNA]</scope>
    <source>
        <strain evidence="2">3700</strain>
    </source>
</reference>
<accession>A0ABZ2AI45</accession>
<sequence>MKEYKKIEYGLIRAIINALMHKIEILFILLLKMCLFKKATNKKTKDLKALILKFKAVR</sequence>
<keyword evidence="3" id="KW-1185">Reference proteome</keyword>
<gene>
    <name evidence="2" type="ORF">V2E26_00990</name>
</gene>
<evidence type="ECO:0000313" key="2">
    <source>
        <dbReference type="EMBL" id="WVN21553.1"/>
    </source>
</evidence>
<evidence type="ECO:0000256" key="1">
    <source>
        <dbReference type="SAM" id="Phobius"/>
    </source>
</evidence>
<keyword evidence="1" id="KW-0472">Membrane</keyword>
<protein>
    <submittedName>
        <fullName evidence="2">Uncharacterized protein</fullName>
    </submittedName>
</protein>
<keyword evidence="1" id="KW-1133">Transmembrane helix</keyword>
<keyword evidence="1" id="KW-0812">Transmembrane</keyword>
<feature type="transmembrane region" description="Helical" evidence="1">
    <location>
        <begin position="12"/>
        <end position="35"/>
    </location>
</feature>
<dbReference type="EMBL" id="CP143578">
    <property type="protein sequence ID" value="WVN21553.1"/>
    <property type="molecule type" value="Genomic_DNA"/>
</dbReference>